<dbReference type="PROSITE" id="PS50011">
    <property type="entry name" value="PROTEIN_KINASE_DOM"/>
    <property type="match status" value="1"/>
</dbReference>
<dbReference type="GO" id="GO:0005524">
    <property type="term" value="F:ATP binding"/>
    <property type="evidence" value="ECO:0007669"/>
    <property type="project" value="UniProtKB-KW"/>
</dbReference>
<evidence type="ECO:0000256" key="6">
    <source>
        <dbReference type="ARBA" id="ARBA00022840"/>
    </source>
</evidence>
<keyword evidence="9" id="KW-1185">Reference proteome</keyword>
<organism evidence="8 9">
    <name type="scientific">Teladorsagia circumcincta</name>
    <name type="common">Brown stomach worm</name>
    <name type="synonym">Ostertagia circumcincta</name>
    <dbReference type="NCBI Taxonomy" id="45464"/>
    <lineage>
        <taxon>Eukaryota</taxon>
        <taxon>Metazoa</taxon>
        <taxon>Ecdysozoa</taxon>
        <taxon>Nematoda</taxon>
        <taxon>Chromadorea</taxon>
        <taxon>Rhabditida</taxon>
        <taxon>Rhabditina</taxon>
        <taxon>Rhabditomorpha</taxon>
        <taxon>Strongyloidea</taxon>
        <taxon>Trichostrongylidae</taxon>
        <taxon>Teladorsagia</taxon>
    </lineage>
</organism>
<dbReference type="GO" id="GO:1990604">
    <property type="term" value="C:IRE1-TRAF2-ASK1 complex"/>
    <property type="evidence" value="ECO:0007669"/>
    <property type="project" value="TreeGrafter"/>
</dbReference>
<feature type="non-terminal residue" evidence="8">
    <location>
        <position position="66"/>
    </location>
</feature>
<keyword evidence="4" id="KW-0547">Nucleotide-binding</keyword>
<dbReference type="InterPro" id="IPR000719">
    <property type="entry name" value="Prot_kinase_dom"/>
</dbReference>
<feature type="non-terminal residue" evidence="8">
    <location>
        <position position="1"/>
    </location>
</feature>
<evidence type="ECO:0000256" key="4">
    <source>
        <dbReference type="ARBA" id="ARBA00022741"/>
    </source>
</evidence>
<gene>
    <name evidence="8" type="ORF">TELCIR_25117</name>
</gene>
<dbReference type="Proteomes" id="UP000230423">
    <property type="component" value="Unassembled WGS sequence"/>
</dbReference>
<keyword evidence="6" id="KW-0067">ATP-binding</keyword>
<evidence type="ECO:0000313" key="9">
    <source>
        <dbReference type="Proteomes" id="UP000230423"/>
    </source>
</evidence>
<evidence type="ECO:0000259" key="7">
    <source>
        <dbReference type="PROSITE" id="PS50011"/>
    </source>
</evidence>
<dbReference type="GO" id="GO:0004521">
    <property type="term" value="F:RNA endonuclease activity"/>
    <property type="evidence" value="ECO:0007669"/>
    <property type="project" value="InterPro"/>
</dbReference>
<dbReference type="InterPro" id="IPR045133">
    <property type="entry name" value="IRE1/2-like"/>
</dbReference>
<evidence type="ECO:0000256" key="1">
    <source>
        <dbReference type="ARBA" id="ARBA00012513"/>
    </source>
</evidence>
<dbReference type="AlphaFoldDB" id="A0A2G9T6G8"/>
<dbReference type="InterPro" id="IPR011009">
    <property type="entry name" value="Kinase-like_dom_sf"/>
</dbReference>
<evidence type="ECO:0000256" key="2">
    <source>
        <dbReference type="ARBA" id="ARBA00022527"/>
    </source>
</evidence>
<proteinExistence type="predicted"/>
<dbReference type="EC" id="2.7.11.1" evidence="1"/>
<keyword evidence="5" id="KW-0418">Kinase</keyword>
<accession>A0A2G9T6G8</accession>
<dbReference type="EMBL" id="KZ410931">
    <property type="protein sequence ID" value="PIO53543.1"/>
    <property type="molecule type" value="Genomic_DNA"/>
</dbReference>
<dbReference type="GO" id="GO:0004674">
    <property type="term" value="F:protein serine/threonine kinase activity"/>
    <property type="evidence" value="ECO:0007669"/>
    <property type="project" value="UniProtKB-KW"/>
</dbReference>
<dbReference type="GO" id="GO:0036498">
    <property type="term" value="P:IRE1-mediated unfolded protein response"/>
    <property type="evidence" value="ECO:0007669"/>
    <property type="project" value="TreeGrafter"/>
</dbReference>
<dbReference type="Gene3D" id="3.30.200.20">
    <property type="entry name" value="Phosphorylase Kinase, domain 1"/>
    <property type="match status" value="1"/>
</dbReference>
<dbReference type="GO" id="GO:0051082">
    <property type="term" value="F:unfolded protein binding"/>
    <property type="evidence" value="ECO:0007669"/>
    <property type="project" value="TreeGrafter"/>
</dbReference>
<evidence type="ECO:0000256" key="5">
    <source>
        <dbReference type="ARBA" id="ARBA00022777"/>
    </source>
</evidence>
<reference evidence="8 9" key="1">
    <citation type="submission" date="2015-09" db="EMBL/GenBank/DDBJ databases">
        <title>Draft genome of the parasitic nematode Teladorsagia circumcincta isolate WARC Sus (inbred).</title>
        <authorList>
            <person name="Mitreva M."/>
        </authorList>
    </citation>
    <scope>NUCLEOTIDE SEQUENCE [LARGE SCALE GENOMIC DNA]</scope>
    <source>
        <strain evidence="8 9">S</strain>
    </source>
</reference>
<dbReference type="OrthoDB" id="63989at2759"/>
<keyword evidence="2" id="KW-0723">Serine/threonine-protein kinase</keyword>
<evidence type="ECO:0000256" key="3">
    <source>
        <dbReference type="ARBA" id="ARBA00022679"/>
    </source>
</evidence>
<dbReference type="GO" id="GO:0070059">
    <property type="term" value="P:intrinsic apoptotic signaling pathway in response to endoplasmic reticulum stress"/>
    <property type="evidence" value="ECO:0007669"/>
    <property type="project" value="TreeGrafter"/>
</dbReference>
<sequence>AEDGWMKVGKLLYNPSEVLGRGCEGTVVYRGKFDGRDVAVKRVVSEFVRLVDREADLLRESDTHPN</sequence>
<name>A0A2G9T6G8_TELCI</name>
<evidence type="ECO:0000313" key="8">
    <source>
        <dbReference type="EMBL" id="PIO53543.1"/>
    </source>
</evidence>
<keyword evidence="3" id="KW-0808">Transferase</keyword>
<dbReference type="PANTHER" id="PTHR13954:SF6">
    <property type="entry name" value="NON-SPECIFIC SERINE_THREONINE PROTEIN KINASE"/>
    <property type="match status" value="1"/>
</dbReference>
<dbReference type="PANTHER" id="PTHR13954">
    <property type="entry name" value="IRE1-RELATED"/>
    <property type="match status" value="1"/>
</dbReference>
<protein>
    <recommendedName>
        <fullName evidence="1">non-specific serine/threonine protein kinase</fullName>
        <ecNumber evidence="1">2.7.11.1</ecNumber>
    </recommendedName>
</protein>
<dbReference type="FunFam" id="3.30.200.20:FF:000077">
    <property type="entry name" value="Putative Serine/threonine-protein kinase/endoribonuclease IRE1"/>
    <property type="match status" value="1"/>
</dbReference>
<feature type="domain" description="Protein kinase" evidence="7">
    <location>
        <begin position="13"/>
        <end position="66"/>
    </location>
</feature>
<dbReference type="SUPFAM" id="SSF56112">
    <property type="entry name" value="Protein kinase-like (PK-like)"/>
    <property type="match status" value="1"/>
</dbReference>